<proteinExistence type="predicted"/>
<keyword evidence="1" id="KW-0812">Transmembrane</keyword>
<organism evidence="2 3">
    <name type="scientific">Pannonibacter tanglangensis</name>
    <dbReference type="NCBI Taxonomy" id="2750084"/>
    <lineage>
        <taxon>Bacteria</taxon>
        <taxon>Pseudomonadati</taxon>
        <taxon>Pseudomonadota</taxon>
        <taxon>Alphaproteobacteria</taxon>
        <taxon>Hyphomicrobiales</taxon>
        <taxon>Stappiaceae</taxon>
        <taxon>Pannonibacter</taxon>
    </lineage>
</organism>
<evidence type="ECO:0000313" key="3">
    <source>
        <dbReference type="Proteomes" id="UP000586722"/>
    </source>
</evidence>
<keyword evidence="3" id="KW-1185">Reference proteome</keyword>
<evidence type="ECO:0000313" key="2">
    <source>
        <dbReference type="EMBL" id="NBN76794.1"/>
    </source>
</evidence>
<feature type="transmembrane region" description="Helical" evidence="1">
    <location>
        <begin position="12"/>
        <end position="33"/>
    </location>
</feature>
<feature type="transmembrane region" description="Helical" evidence="1">
    <location>
        <begin position="39"/>
        <end position="59"/>
    </location>
</feature>
<name>A0A7X5F1L4_9HYPH</name>
<dbReference type="Proteomes" id="UP000586722">
    <property type="component" value="Unassembled WGS sequence"/>
</dbReference>
<dbReference type="RefSeq" id="WP_161707532.1">
    <property type="nucleotide sequence ID" value="NZ_JAABLQ010000001.1"/>
</dbReference>
<evidence type="ECO:0000256" key="1">
    <source>
        <dbReference type="SAM" id="Phobius"/>
    </source>
</evidence>
<keyword evidence="1" id="KW-0472">Membrane</keyword>
<keyword evidence="1" id="KW-1133">Transmembrane helix</keyword>
<protein>
    <submittedName>
        <fullName evidence="2">NAD(P)+ transhydrogenase beta chain</fullName>
    </submittedName>
</protein>
<sequence length="88" mass="9083">MDRPAYRTSKQALWASMVLAWVVILALTVGAVAGVETAVAFGAVALPSMVALIVAILGLHRAFGSLDYRAAAQANRAYDPRADPGAGA</sequence>
<dbReference type="AlphaFoldDB" id="A0A7X5F1L4"/>
<reference evidence="3" key="1">
    <citation type="submission" date="2020-01" db="EMBL/GenBank/DDBJ databases">
        <authorList>
            <person name="Fang Y."/>
            <person name="Sun R."/>
            <person name="Nie L."/>
            <person name="He J."/>
            <person name="Hao L."/>
            <person name="Wang L."/>
            <person name="Su S."/>
            <person name="Lv E."/>
            <person name="Zhang Z."/>
            <person name="Xie R."/>
            <person name="Liu H."/>
        </authorList>
    </citation>
    <scope>NUCLEOTIDE SEQUENCE [LARGE SCALE GENOMIC DNA]</scope>
    <source>
        <strain evidence="3">XCT-53</strain>
    </source>
</reference>
<gene>
    <name evidence="2" type="ORF">GWI72_00765</name>
</gene>
<dbReference type="EMBL" id="JAABLQ010000001">
    <property type="protein sequence ID" value="NBN76794.1"/>
    <property type="molecule type" value="Genomic_DNA"/>
</dbReference>
<accession>A0A7X5F1L4</accession>
<comment type="caution">
    <text evidence="2">The sequence shown here is derived from an EMBL/GenBank/DDBJ whole genome shotgun (WGS) entry which is preliminary data.</text>
</comment>